<reference evidence="2" key="2">
    <citation type="submission" date="2021-04" db="EMBL/GenBank/DDBJ databases">
        <authorList>
            <person name="Gilroy R."/>
        </authorList>
    </citation>
    <scope>NUCLEOTIDE SEQUENCE</scope>
    <source>
        <strain evidence="2">ChiGjej6B6-14162</strain>
    </source>
</reference>
<evidence type="ECO:0000256" key="1">
    <source>
        <dbReference type="SAM" id="SignalP"/>
    </source>
</evidence>
<gene>
    <name evidence="2" type="ORF">H9977_09965</name>
</gene>
<reference evidence="2" key="1">
    <citation type="journal article" date="2021" name="PeerJ">
        <title>Extensive microbial diversity within the chicken gut microbiome revealed by metagenomics and culture.</title>
        <authorList>
            <person name="Gilroy R."/>
            <person name="Ravi A."/>
            <person name="Getino M."/>
            <person name="Pursley I."/>
            <person name="Horton D.L."/>
            <person name="Alikhan N.F."/>
            <person name="Baker D."/>
            <person name="Gharbi K."/>
            <person name="Hall N."/>
            <person name="Watson M."/>
            <person name="Adriaenssens E.M."/>
            <person name="Foster-Nyarko E."/>
            <person name="Jarju S."/>
            <person name="Secka A."/>
            <person name="Antonio M."/>
            <person name="Oren A."/>
            <person name="Chaudhuri R.R."/>
            <person name="La Ragione R."/>
            <person name="Hildebrand F."/>
            <person name="Pallen M.J."/>
        </authorList>
    </citation>
    <scope>NUCLEOTIDE SEQUENCE</scope>
    <source>
        <strain evidence="2">ChiGjej6B6-14162</strain>
    </source>
</reference>
<sequence length="101" mass="10739">MKKLVLATALFIGLGTTAVFAGNQVSDVEIVTAINEFKPIEINALPQAVQDAISKNFPEATIKNAAVDEDEEGVATYKVVVVNADNSEKTVYLSANGEILE</sequence>
<dbReference type="Proteomes" id="UP000886740">
    <property type="component" value="Unassembled WGS sequence"/>
</dbReference>
<organism evidence="2 3">
    <name type="scientific">Candidatus Parabacteroides intestinipullorum</name>
    <dbReference type="NCBI Taxonomy" id="2838723"/>
    <lineage>
        <taxon>Bacteria</taxon>
        <taxon>Pseudomonadati</taxon>
        <taxon>Bacteroidota</taxon>
        <taxon>Bacteroidia</taxon>
        <taxon>Bacteroidales</taxon>
        <taxon>Tannerellaceae</taxon>
        <taxon>Parabacteroides</taxon>
    </lineage>
</organism>
<accession>A0A9D2BH63</accession>
<name>A0A9D2BH63_9BACT</name>
<dbReference type="SUPFAM" id="SSF160574">
    <property type="entry name" value="BT0923-like"/>
    <property type="match status" value="1"/>
</dbReference>
<keyword evidence="1" id="KW-0732">Signal</keyword>
<dbReference type="AlphaFoldDB" id="A0A9D2BH63"/>
<evidence type="ECO:0000313" key="2">
    <source>
        <dbReference type="EMBL" id="HIX75342.1"/>
    </source>
</evidence>
<dbReference type="Gene3D" id="3.40.1420.30">
    <property type="match status" value="1"/>
</dbReference>
<dbReference type="EMBL" id="DXEL01000068">
    <property type="protein sequence ID" value="HIX75342.1"/>
    <property type="molecule type" value="Genomic_DNA"/>
</dbReference>
<evidence type="ECO:0008006" key="4">
    <source>
        <dbReference type="Google" id="ProtNLM"/>
    </source>
</evidence>
<feature type="chain" id="PRO_5038778137" description="PepSY domain-containing protein" evidence="1">
    <location>
        <begin position="22"/>
        <end position="101"/>
    </location>
</feature>
<proteinExistence type="predicted"/>
<comment type="caution">
    <text evidence="2">The sequence shown here is derived from an EMBL/GenBank/DDBJ whole genome shotgun (WGS) entry which is preliminary data.</text>
</comment>
<feature type="signal peptide" evidence="1">
    <location>
        <begin position="1"/>
        <end position="21"/>
    </location>
</feature>
<evidence type="ECO:0000313" key="3">
    <source>
        <dbReference type="Proteomes" id="UP000886740"/>
    </source>
</evidence>
<protein>
    <recommendedName>
        <fullName evidence="4">PepSY domain-containing protein</fullName>
    </recommendedName>
</protein>